<sequence length="165" mass="18616">MSMDAERPSSKEFPWKWDDFILPLLLFMPAGDFAAIYGGQAAALRIPGAEVVLASPWLMLASAFLMSLFFARTRLARWRHGITALLVLIWVMSPVWLLEKGSSAIPLSRELTQEEYADFREAFEIPSARYSATGEGHRLRVRREDDTAGLRWYLKRLGVLGAAGR</sequence>
<feature type="transmembrane region" description="Helical" evidence="1">
    <location>
        <begin position="20"/>
        <end position="39"/>
    </location>
</feature>
<dbReference type="EMBL" id="JBHSMQ010000012">
    <property type="protein sequence ID" value="MFC5457749.1"/>
    <property type="molecule type" value="Genomic_DNA"/>
</dbReference>
<protein>
    <submittedName>
        <fullName evidence="2">Uncharacterized protein</fullName>
    </submittedName>
</protein>
<keyword evidence="3" id="KW-1185">Reference proteome</keyword>
<dbReference type="RefSeq" id="WP_377171399.1">
    <property type="nucleotide sequence ID" value="NZ_JBHSMQ010000012.1"/>
</dbReference>
<feature type="transmembrane region" description="Helical" evidence="1">
    <location>
        <begin position="51"/>
        <end position="72"/>
    </location>
</feature>
<keyword evidence="1" id="KW-0812">Transmembrane</keyword>
<evidence type="ECO:0000313" key="2">
    <source>
        <dbReference type="EMBL" id="MFC5457749.1"/>
    </source>
</evidence>
<keyword evidence="1" id="KW-0472">Membrane</keyword>
<name>A0ABW0KWG4_9BACT</name>
<keyword evidence="1" id="KW-1133">Transmembrane helix</keyword>
<dbReference type="Proteomes" id="UP001596052">
    <property type="component" value="Unassembled WGS sequence"/>
</dbReference>
<accession>A0ABW0KWG4</accession>
<organism evidence="2 3">
    <name type="scientific">Prosthecobacter fluviatilis</name>
    <dbReference type="NCBI Taxonomy" id="445931"/>
    <lineage>
        <taxon>Bacteria</taxon>
        <taxon>Pseudomonadati</taxon>
        <taxon>Verrucomicrobiota</taxon>
        <taxon>Verrucomicrobiia</taxon>
        <taxon>Verrucomicrobiales</taxon>
        <taxon>Verrucomicrobiaceae</taxon>
        <taxon>Prosthecobacter</taxon>
    </lineage>
</organism>
<feature type="transmembrane region" description="Helical" evidence="1">
    <location>
        <begin position="78"/>
        <end position="98"/>
    </location>
</feature>
<comment type="caution">
    <text evidence="2">The sequence shown here is derived from an EMBL/GenBank/DDBJ whole genome shotgun (WGS) entry which is preliminary data.</text>
</comment>
<gene>
    <name evidence="2" type="ORF">ACFQDI_22970</name>
</gene>
<evidence type="ECO:0000313" key="3">
    <source>
        <dbReference type="Proteomes" id="UP001596052"/>
    </source>
</evidence>
<reference evidence="3" key="1">
    <citation type="journal article" date="2019" name="Int. J. Syst. Evol. Microbiol.">
        <title>The Global Catalogue of Microorganisms (GCM) 10K type strain sequencing project: providing services to taxonomists for standard genome sequencing and annotation.</title>
        <authorList>
            <consortium name="The Broad Institute Genomics Platform"/>
            <consortium name="The Broad Institute Genome Sequencing Center for Infectious Disease"/>
            <person name="Wu L."/>
            <person name="Ma J."/>
        </authorList>
    </citation>
    <scope>NUCLEOTIDE SEQUENCE [LARGE SCALE GENOMIC DNA]</scope>
    <source>
        <strain evidence="3">CGMCC 4.1469</strain>
    </source>
</reference>
<evidence type="ECO:0000256" key="1">
    <source>
        <dbReference type="SAM" id="Phobius"/>
    </source>
</evidence>
<proteinExistence type="predicted"/>